<gene>
    <name evidence="1" type="ORF">DFR68_11959</name>
</gene>
<accession>A0A370GIQ0</accession>
<dbReference type="AlphaFoldDB" id="A0A370GIQ0"/>
<evidence type="ECO:0000313" key="2">
    <source>
        <dbReference type="Proteomes" id="UP000255355"/>
    </source>
</evidence>
<evidence type="ECO:0000313" key="1">
    <source>
        <dbReference type="EMBL" id="RDI43672.1"/>
    </source>
</evidence>
<name>A0A370GIQ0_9NOCA</name>
<dbReference type="Proteomes" id="UP000255355">
    <property type="component" value="Unassembled WGS sequence"/>
</dbReference>
<keyword evidence="2" id="KW-1185">Reference proteome</keyword>
<dbReference type="EMBL" id="QQAZ01000019">
    <property type="protein sequence ID" value="RDI43672.1"/>
    <property type="molecule type" value="Genomic_DNA"/>
</dbReference>
<organism evidence="1 2">
    <name type="scientific">Nocardia mexicana</name>
    <dbReference type="NCBI Taxonomy" id="279262"/>
    <lineage>
        <taxon>Bacteria</taxon>
        <taxon>Bacillati</taxon>
        <taxon>Actinomycetota</taxon>
        <taxon>Actinomycetes</taxon>
        <taxon>Mycobacteriales</taxon>
        <taxon>Nocardiaceae</taxon>
        <taxon>Nocardia</taxon>
    </lineage>
</organism>
<dbReference type="RefSeq" id="WP_114699842.1">
    <property type="nucleotide sequence ID" value="NZ_QQAZ01000019.1"/>
</dbReference>
<comment type="caution">
    <text evidence="1">The sequence shown here is derived from an EMBL/GenBank/DDBJ whole genome shotgun (WGS) entry which is preliminary data.</text>
</comment>
<sequence>MSRQGTEVWSDLTRRCSRAVAEEVDWASEFAREVKAATAVRLRRANRSARRAAVDVEGELRELNEEIAALALGALRARTDRRRGGRPRDVRSRVAEAYSRVEYAVGRRI</sequence>
<dbReference type="STRING" id="1210089.GCA_001613165_05967"/>
<reference evidence="1 2" key="1">
    <citation type="submission" date="2018-07" db="EMBL/GenBank/DDBJ databases">
        <title>Genomic Encyclopedia of Type Strains, Phase IV (KMG-IV): sequencing the most valuable type-strain genomes for metagenomic binning, comparative biology and taxonomic classification.</title>
        <authorList>
            <person name="Goeker M."/>
        </authorList>
    </citation>
    <scope>NUCLEOTIDE SEQUENCE [LARGE SCALE GENOMIC DNA]</scope>
    <source>
        <strain evidence="1 2">DSM 44952</strain>
    </source>
</reference>
<proteinExistence type="predicted"/>
<protein>
    <submittedName>
        <fullName evidence="1">Uncharacterized protein</fullName>
    </submittedName>
</protein>